<feature type="region of interest" description="Disordered" evidence="3">
    <location>
        <begin position="194"/>
        <end position="264"/>
    </location>
</feature>
<feature type="domain" description="Blue (type 1) copper" evidence="4">
    <location>
        <begin position="88"/>
        <end position="153"/>
    </location>
</feature>
<dbReference type="Pfam" id="PF00127">
    <property type="entry name" value="Copper-bind"/>
    <property type="match status" value="1"/>
</dbReference>
<dbReference type="RefSeq" id="WP_049990170.1">
    <property type="nucleotide sequence ID" value="NZ_FOIS01000002.1"/>
</dbReference>
<keyword evidence="6" id="KW-1185">Reference proteome</keyword>
<dbReference type="PROSITE" id="PS51318">
    <property type="entry name" value="TAT"/>
    <property type="match status" value="1"/>
</dbReference>
<dbReference type="EMBL" id="FOIS01000002">
    <property type="protein sequence ID" value="SEW03403.1"/>
    <property type="molecule type" value="Genomic_DNA"/>
</dbReference>
<sequence length="486" mass="52209">MSNEKQSREDVSRRGVLKGAAIAGTAAMAGTAGAYRDEIDFRLPATQNDGEGRTLSLVGLVGGWQGVAPAEIDGASNPTLRLIEGEENEVVWTNGDGSRHNFVLEDENGEVVEATDFVEEQGESTSLTFTPEEGVAEYYCMPHPVQMRGPVELVSPDEVRELRVQVEDEEGNPLEAEVFLRTPSEEYHAFSDIAARPAPPEEEQSQREPGDDEGGNETGGNETGGNETAGNETAGNETAGNETAGNESDMGGAQEEETPAEEDAPAVARFDMLQDGEYNLEVWTYGHERVTDTVSVDGDGQEVTVTVPAIETGDPTETYSFALEEGQWVGVEPDDIADEENPPLELEAGETYAVEWENALGRHQPEAENMTFEPLPGHNFVIASGGDTNEWSTYVRSNFTSEEGETQTVEFVAQEDMGVYLDQSQLDAVGEITVQGETEATGEIQQEEIERGGDGMGGNETADMDGNETGDGNETAEAEGNETNGD</sequence>
<feature type="compositionally biased region" description="Acidic residues" evidence="3">
    <location>
        <begin position="474"/>
        <end position="486"/>
    </location>
</feature>
<evidence type="ECO:0000313" key="5">
    <source>
        <dbReference type="EMBL" id="SEW03403.1"/>
    </source>
</evidence>
<dbReference type="OrthoDB" id="265568at2157"/>
<protein>
    <submittedName>
        <fullName evidence="5">Copper binding protein, plastocyanin/azurin family</fullName>
    </submittedName>
</protein>
<dbReference type="Proteomes" id="UP000183275">
    <property type="component" value="Unassembled WGS sequence"/>
</dbReference>
<dbReference type="InterPro" id="IPR008972">
    <property type="entry name" value="Cupredoxin"/>
</dbReference>
<dbReference type="GO" id="GO:0009055">
    <property type="term" value="F:electron transfer activity"/>
    <property type="evidence" value="ECO:0007669"/>
    <property type="project" value="InterPro"/>
</dbReference>
<evidence type="ECO:0000259" key="4">
    <source>
        <dbReference type="Pfam" id="PF00127"/>
    </source>
</evidence>
<evidence type="ECO:0000256" key="1">
    <source>
        <dbReference type="ARBA" id="ARBA00022723"/>
    </source>
</evidence>
<organism evidence="5 6">
    <name type="scientific">Natrinema salifodinae</name>
    <dbReference type="NCBI Taxonomy" id="1202768"/>
    <lineage>
        <taxon>Archaea</taxon>
        <taxon>Methanobacteriati</taxon>
        <taxon>Methanobacteriota</taxon>
        <taxon>Stenosarchaea group</taxon>
        <taxon>Halobacteria</taxon>
        <taxon>Halobacteriales</taxon>
        <taxon>Natrialbaceae</taxon>
        <taxon>Natrinema</taxon>
    </lineage>
</organism>
<evidence type="ECO:0000256" key="2">
    <source>
        <dbReference type="ARBA" id="ARBA00023008"/>
    </source>
</evidence>
<dbReference type="GO" id="GO:0005507">
    <property type="term" value="F:copper ion binding"/>
    <property type="evidence" value="ECO:0007669"/>
    <property type="project" value="InterPro"/>
</dbReference>
<evidence type="ECO:0000313" key="6">
    <source>
        <dbReference type="Proteomes" id="UP000183275"/>
    </source>
</evidence>
<reference evidence="6" key="1">
    <citation type="submission" date="2016-10" db="EMBL/GenBank/DDBJ databases">
        <authorList>
            <person name="Varghese N."/>
        </authorList>
    </citation>
    <scope>NUCLEOTIDE SEQUENCE [LARGE SCALE GENOMIC DNA]</scope>
    <source>
        <strain evidence="6">CGMCC 1.12284</strain>
    </source>
</reference>
<feature type="compositionally biased region" description="Low complexity" evidence="3">
    <location>
        <begin position="224"/>
        <end position="247"/>
    </location>
</feature>
<keyword evidence="2" id="KW-0186">Copper</keyword>
<feature type="compositionally biased region" description="Acidic residues" evidence="3">
    <location>
        <begin position="254"/>
        <end position="264"/>
    </location>
</feature>
<dbReference type="InterPro" id="IPR006311">
    <property type="entry name" value="TAT_signal"/>
</dbReference>
<dbReference type="STRING" id="1202768.SAMN05216285_1976"/>
<dbReference type="SUPFAM" id="SSF49503">
    <property type="entry name" value="Cupredoxins"/>
    <property type="match status" value="1"/>
</dbReference>
<dbReference type="eggNOG" id="arCOG02926">
    <property type="taxonomic scope" value="Archaea"/>
</dbReference>
<dbReference type="AlphaFoldDB" id="A0A1I0NR91"/>
<gene>
    <name evidence="5" type="ORF">SAMN05216285_1976</name>
</gene>
<evidence type="ECO:0000256" key="3">
    <source>
        <dbReference type="SAM" id="MobiDB-lite"/>
    </source>
</evidence>
<name>A0A1I0NR91_9EURY</name>
<keyword evidence="1" id="KW-0479">Metal-binding</keyword>
<feature type="region of interest" description="Disordered" evidence="3">
    <location>
        <begin position="439"/>
        <end position="486"/>
    </location>
</feature>
<dbReference type="Gene3D" id="2.60.40.420">
    <property type="entry name" value="Cupredoxins - blue copper proteins"/>
    <property type="match status" value="1"/>
</dbReference>
<proteinExistence type="predicted"/>
<dbReference type="InterPro" id="IPR000923">
    <property type="entry name" value="BlueCu_1"/>
</dbReference>
<accession>A0A1I0NR91</accession>